<evidence type="ECO:0000259" key="8">
    <source>
        <dbReference type="PROSITE" id="PS50850"/>
    </source>
</evidence>
<feature type="transmembrane region" description="Helical" evidence="7">
    <location>
        <begin position="204"/>
        <end position="222"/>
    </location>
</feature>
<feature type="transmembrane region" description="Helical" evidence="7">
    <location>
        <begin position="319"/>
        <end position="344"/>
    </location>
</feature>
<reference evidence="9 10" key="1">
    <citation type="submission" date="2018-08" db="EMBL/GenBank/DDBJ databases">
        <title>Genomic investigation of the strawberry pathogen Phytophthora fragariae indicates pathogenicity is determined by transcriptional variation in three key races.</title>
        <authorList>
            <person name="Adams T.M."/>
            <person name="Armitage A.D."/>
            <person name="Sobczyk M.K."/>
            <person name="Bates H.J."/>
            <person name="Dunwell J.M."/>
            <person name="Nellist C.F."/>
            <person name="Harrison R.J."/>
        </authorList>
    </citation>
    <scope>NUCLEOTIDE SEQUENCE [LARGE SCALE GENOMIC DNA]</scope>
    <source>
        <strain evidence="9 10">NOV-27</strain>
    </source>
</reference>
<evidence type="ECO:0000256" key="2">
    <source>
        <dbReference type="ARBA" id="ARBA00022448"/>
    </source>
</evidence>
<evidence type="ECO:0000256" key="5">
    <source>
        <dbReference type="ARBA" id="ARBA00023136"/>
    </source>
</evidence>
<evidence type="ECO:0000313" key="10">
    <source>
        <dbReference type="Proteomes" id="UP000433483"/>
    </source>
</evidence>
<dbReference type="GO" id="GO:0042626">
    <property type="term" value="F:ATPase-coupled transmembrane transporter activity"/>
    <property type="evidence" value="ECO:0007669"/>
    <property type="project" value="InterPro"/>
</dbReference>
<gene>
    <name evidence="9" type="ORF">PF005_g23982</name>
</gene>
<feature type="transmembrane region" description="Helical" evidence="7">
    <location>
        <begin position="514"/>
        <end position="535"/>
    </location>
</feature>
<organism evidence="9 10">
    <name type="scientific">Phytophthora fragariae</name>
    <dbReference type="NCBI Taxonomy" id="53985"/>
    <lineage>
        <taxon>Eukaryota</taxon>
        <taxon>Sar</taxon>
        <taxon>Stramenopiles</taxon>
        <taxon>Oomycota</taxon>
        <taxon>Peronosporomycetes</taxon>
        <taxon>Peronosporales</taxon>
        <taxon>Peronosporaceae</taxon>
        <taxon>Phytophthora</taxon>
    </lineage>
</organism>
<feature type="transmembrane region" description="Helical" evidence="7">
    <location>
        <begin position="375"/>
        <end position="398"/>
    </location>
</feature>
<evidence type="ECO:0000256" key="7">
    <source>
        <dbReference type="SAM" id="Phobius"/>
    </source>
</evidence>
<dbReference type="EMBL" id="QXGB01002368">
    <property type="protein sequence ID" value="KAE9178673.1"/>
    <property type="molecule type" value="Genomic_DNA"/>
</dbReference>
<dbReference type="PANTHER" id="PTHR23511">
    <property type="entry name" value="SYNAPTIC VESICLE GLYCOPROTEIN 2"/>
    <property type="match status" value="1"/>
</dbReference>
<accession>A0A6A3W9D8</accession>
<feature type="domain" description="Major facilitator superfamily (MFS) profile" evidence="8">
    <location>
        <begin position="48"/>
        <end position="540"/>
    </location>
</feature>
<dbReference type="InterPro" id="IPR036259">
    <property type="entry name" value="MFS_trans_sf"/>
</dbReference>
<dbReference type="OrthoDB" id="4139357at2759"/>
<keyword evidence="4 7" id="KW-1133">Transmembrane helix</keyword>
<dbReference type="Proteomes" id="UP000433483">
    <property type="component" value="Unassembled WGS sequence"/>
</dbReference>
<keyword evidence="5 7" id="KW-0472">Membrane</keyword>
<protein>
    <recommendedName>
        <fullName evidence="8">Major facilitator superfamily (MFS) profile domain-containing protein</fullName>
    </recommendedName>
</protein>
<feature type="transmembrane region" description="Helical" evidence="7">
    <location>
        <begin position="287"/>
        <end position="307"/>
    </location>
</feature>
<feature type="transmembrane region" description="Helical" evidence="7">
    <location>
        <begin position="136"/>
        <end position="160"/>
    </location>
</feature>
<evidence type="ECO:0000256" key="6">
    <source>
        <dbReference type="SAM" id="MobiDB-lite"/>
    </source>
</evidence>
<dbReference type="InterPro" id="IPR020846">
    <property type="entry name" value="MFS_dom"/>
</dbReference>
<dbReference type="InterPro" id="IPR011701">
    <property type="entry name" value="MFS"/>
</dbReference>
<name>A0A6A3W9D8_9STRA</name>
<feature type="transmembrane region" description="Helical" evidence="7">
    <location>
        <begin position="410"/>
        <end position="431"/>
    </location>
</feature>
<dbReference type="PROSITE" id="PS50850">
    <property type="entry name" value="MFS"/>
    <property type="match status" value="1"/>
</dbReference>
<keyword evidence="10" id="KW-1185">Reference proteome</keyword>
<dbReference type="Gene3D" id="1.20.1250.20">
    <property type="entry name" value="MFS general substrate transporter like domains"/>
    <property type="match status" value="1"/>
</dbReference>
<feature type="transmembrane region" description="Helical" evidence="7">
    <location>
        <begin position="172"/>
        <end position="198"/>
    </location>
</feature>
<keyword evidence="2" id="KW-0813">Transport</keyword>
<feature type="transmembrane region" description="Helical" evidence="7">
    <location>
        <begin position="86"/>
        <end position="106"/>
    </location>
</feature>
<dbReference type="SUPFAM" id="SSF103473">
    <property type="entry name" value="MFS general substrate transporter"/>
    <property type="match status" value="1"/>
</dbReference>
<dbReference type="GO" id="GO:0005524">
    <property type="term" value="F:ATP binding"/>
    <property type="evidence" value="ECO:0007669"/>
    <property type="project" value="InterPro"/>
</dbReference>
<evidence type="ECO:0000256" key="4">
    <source>
        <dbReference type="ARBA" id="ARBA00022989"/>
    </source>
</evidence>
<evidence type="ECO:0000256" key="3">
    <source>
        <dbReference type="ARBA" id="ARBA00022692"/>
    </source>
</evidence>
<dbReference type="PANTHER" id="PTHR23511:SF5">
    <property type="entry name" value="MAJOR FACILITATOR-TYPE TRANSPORTER HXNZ-RELATED"/>
    <property type="match status" value="1"/>
</dbReference>
<comment type="caution">
    <text evidence="9">The sequence shown here is derived from an EMBL/GenBank/DDBJ whole genome shotgun (WGS) entry which is preliminary data.</text>
</comment>
<comment type="subcellular location">
    <subcellularLocation>
        <location evidence="1">Membrane</location>
        <topology evidence="1">Multi-pass membrane protein</topology>
    </subcellularLocation>
</comment>
<dbReference type="GO" id="GO:0016020">
    <property type="term" value="C:membrane"/>
    <property type="evidence" value="ECO:0007669"/>
    <property type="project" value="UniProtKB-SubCell"/>
</dbReference>
<evidence type="ECO:0000256" key="1">
    <source>
        <dbReference type="ARBA" id="ARBA00004141"/>
    </source>
</evidence>
<proteinExistence type="predicted"/>
<keyword evidence="3 7" id="KW-0812">Transmembrane</keyword>
<feature type="transmembrane region" description="Helical" evidence="7">
    <location>
        <begin position="351"/>
        <end position="369"/>
    </location>
</feature>
<dbReference type="Pfam" id="PF07690">
    <property type="entry name" value="MFS_1"/>
    <property type="match status" value="1"/>
</dbReference>
<evidence type="ECO:0000313" key="9">
    <source>
        <dbReference type="EMBL" id="KAE9178673.1"/>
    </source>
</evidence>
<dbReference type="AlphaFoldDB" id="A0A6A3W9D8"/>
<sequence>MRYQVVESPNALQDSTAGSPRKPPRLIPSVDARLDSLEPRLSRFYVQLLVLTGASWAIQAAELVLLVFTRVLVANDIGMGTPVLEIFGASIFMGSMAGGPIFGHIADKFGRRTALLIAMVFSLGGLAVLARANAQYMLIIGRVVVGIGLGGQLSSTVVLVHELSPQSTQGRVVSLLDAFTGVGGLVGVVLAYAVAPWLGCPRTTYLVVCGLVVYTVVLRVAIPESPRWLASVGRTEEAHAVVDKIECSHHFQPPYQKEVLDFTSVLEPPSSSATPPSSLFKRMLPSIVLWTLWIAVTLSAYALGIYVPTLISLNGYNMFGSWGTMVVLSVAQILGSVSAAMVLVSRDPQHALAGFAVLAAIVSVVLSYVSWSRGLVVTGSFLATALLSGCWSCVLAYTPGHYKNARRGRGVGYAVGVSRLAAVGLVPRFGYQPLNQDDDSDSSVWMCEANLELDAKSSDSEERSIVTDTGDSNTLEETVSVNVSHDPALPEGLTVKEYLEDVFLMKHSELWKNFGFVLGWVVVTRLLTLLALRFANHQKK</sequence>
<feature type="transmembrane region" description="Helical" evidence="7">
    <location>
        <begin position="44"/>
        <end position="66"/>
    </location>
</feature>
<dbReference type="InterPro" id="IPR010929">
    <property type="entry name" value="PDR_CDR_ABC"/>
</dbReference>
<dbReference type="Pfam" id="PF06422">
    <property type="entry name" value="PDR_CDR"/>
    <property type="match status" value="1"/>
</dbReference>
<feature type="transmembrane region" description="Helical" evidence="7">
    <location>
        <begin position="113"/>
        <end position="130"/>
    </location>
</feature>
<feature type="region of interest" description="Disordered" evidence="6">
    <location>
        <begin position="1"/>
        <end position="24"/>
    </location>
</feature>